<keyword evidence="2" id="KW-1185">Reference proteome</keyword>
<dbReference type="GO" id="GO:0008289">
    <property type="term" value="F:lipid binding"/>
    <property type="evidence" value="ECO:0007669"/>
    <property type="project" value="InterPro"/>
</dbReference>
<reference evidence="3" key="1">
    <citation type="submission" date="2022-11" db="UniProtKB">
        <authorList>
            <consortium name="WormBaseParasite"/>
        </authorList>
    </citation>
    <scope>IDENTIFICATION</scope>
</reference>
<accession>A0A915PJE8</accession>
<dbReference type="Proteomes" id="UP000887581">
    <property type="component" value="Unplaced"/>
</dbReference>
<sequence length="692" mass="77583">MQILRSSRLCAALACMLDSYEAADIIISRGPFLEKIFVLENLDNVPSVIGVIAKPVPSDKRPKTIKYRRMARRNCSSVANIFENCKLSQGTEFIKFFNLQNFLCAEQNVDDINEVNILAVKRDFEMKIFHSEKFTSNFRKRKLCIFKTTLWLAEIAHECHGESVESFVPLQSALRIRFGDDIFRQLSKVVEYLFKKHVKRVIIAPQHQCFAEGCVTIQDFQLVMHQSPSYVGVIPTPPNLLTLRINDFSFYITGTLYGQLQPLPLVPLTVPIFGTLVISANQLVIGATFDIQKTVDSTPYIRLVTCSLINDITLSRVENMGLFTAIVNTKYQNVDSMAAQKTKRALESEPNYLQIPVQLKLQMASQTDISRKLQLKRLNRLFGTSSYGDGIRPIILNSSSAVSAAKALQKSKEVFSSINNSSEILRRKLAVLIVSLDILDTGATYSKFFTGLDGDVYIKTHDQTRNPYRRPEMLQFTQILNRNATDLLISEYTINTLLLKAHSIGALVFNVRSTTPVLGKLIRTSCLIDEVCLSDVIPEIGEAYPNKQLEIILRTIQPPKAVISTGTATVELEGRALFLIEGTNEKLGVIPFRTEIQCNVVSLPGRITGLIKIKRLEFREHIDFFGLSLQSLNSLKEAAKGAVTKMVNEMLEEGVSLNGSGSAIPQFSDTSISLADRAILLQTNFDIERIFY</sequence>
<proteinExistence type="predicted"/>
<evidence type="ECO:0000313" key="3">
    <source>
        <dbReference type="WBParaSite" id="sdigi.contig2.g231.t1"/>
    </source>
</evidence>
<dbReference type="InterPro" id="IPR017943">
    <property type="entry name" value="Bactericidal_perm-incr_a/b_dom"/>
</dbReference>
<dbReference type="Gene3D" id="3.15.20.10">
    <property type="entry name" value="Bactericidal permeability-increasing protein, domain 2"/>
    <property type="match status" value="1"/>
</dbReference>
<dbReference type="PANTHER" id="PTHR10504:SF134">
    <property type="entry name" value="BPI2 DOMAIN-CONTAINING PROTEIN"/>
    <property type="match status" value="1"/>
</dbReference>
<dbReference type="InterPro" id="IPR001124">
    <property type="entry name" value="Lipid-bd_serum_glycop_C"/>
</dbReference>
<dbReference type="AlphaFoldDB" id="A0A915PJE8"/>
<dbReference type="InterPro" id="IPR032942">
    <property type="entry name" value="BPI/LBP/Plunc"/>
</dbReference>
<name>A0A915PJE8_9BILA</name>
<dbReference type="SUPFAM" id="SSF55394">
    <property type="entry name" value="Bactericidal permeability-increasing protein, BPI"/>
    <property type="match status" value="1"/>
</dbReference>
<dbReference type="Gene3D" id="3.15.10.10">
    <property type="entry name" value="Bactericidal permeability-increasing protein, domain 1"/>
    <property type="match status" value="1"/>
</dbReference>
<feature type="domain" description="Lipid-binding serum glycoprotein C-terminal" evidence="1">
    <location>
        <begin position="478"/>
        <end position="683"/>
    </location>
</feature>
<dbReference type="SMART" id="SM00329">
    <property type="entry name" value="BPI2"/>
    <property type="match status" value="1"/>
</dbReference>
<dbReference type="GO" id="GO:0005615">
    <property type="term" value="C:extracellular space"/>
    <property type="evidence" value="ECO:0007669"/>
    <property type="project" value="TreeGrafter"/>
</dbReference>
<dbReference type="WBParaSite" id="sdigi.contig2.g231.t1">
    <property type="protein sequence ID" value="sdigi.contig2.g231.t1"/>
    <property type="gene ID" value="sdigi.contig2.g231"/>
</dbReference>
<evidence type="ECO:0000313" key="2">
    <source>
        <dbReference type="Proteomes" id="UP000887581"/>
    </source>
</evidence>
<dbReference type="PANTHER" id="PTHR10504">
    <property type="entry name" value="BACTERICIDAL PERMEABILITY-INCREASING BPI PROTEIN-RELATED"/>
    <property type="match status" value="1"/>
</dbReference>
<protein>
    <submittedName>
        <fullName evidence="3">Lipid-binding serum glycoprotein C-terminal domain-containing protein</fullName>
    </submittedName>
</protein>
<dbReference type="Pfam" id="PF02886">
    <property type="entry name" value="LBP_BPI_CETP_C"/>
    <property type="match status" value="1"/>
</dbReference>
<organism evidence="2 3">
    <name type="scientific">Setaria digitata</name>
    <dbReference type="NCBI Taxonomy" id="48799"/>
    <lineage>
        <taxon>Eukaryota</taxon>
        <taxon>Metazoa</taxon>
        <taxon>Ecdysozoa</taxon>
        <taxon>Nematoda</taxon>
        <taxon>Chromadorea</taxon>
        <taxon>Rhabditida</taxon>
        <taxon>Spirurina</taxon>
        <taxon>Spiruromorpha</taxon>
        <taxon>Filarioidea</taxon>
        <taxon>Setariidae</taxon>
        <taxon>Setaria</taxon>
    </lineage>
</organism>
<evidence type="ECO:0000259" key="1">
    <source>
        <dbReference type="SMART" id="SM00329"/>
    </source>
</evidence>